<organism evidence="8 9">
    <name type="scientific">Denitrobacterium detoxificans</name>
    <dbReference type="NCBI Taxonomy" id="79604"/>
    <lineage>
        <taxon>Bacteria</taxon>
        <taxon>Bacillati</taxon>
        <taxon>Actinomycetota</taxon>
        <taxon>Coriobacteriia</taxon>
        <taxon>Eggerthellales</taxon>
        <taxon>Eggerthellaceae</taxon>
        <taxon>Denitrobacterium</taxon>
    </lineage>
</organism>
<evidence type="ECO:0000256" key="1">
    <source>
        <dbReference type="ARBA" id="ARBA00001966"/>
    </source>
</evidence>
<evidence type="ECO:0000256" key="6">
    <source>
        <dbReference type="ARBA" id="ARBA00023014"/>
    </source>
</evidence>
<evidence type="ECO:0000256" key="2">
    <source>
        <dbReference type="ARBA" id="ARBA00022485"/>
    </source>
</evidence>
<dbReference type="PROSITE" id="PS51379">
    <property type="entry name" value="4FE4S_FER_2"/>
    <property type="match status" value="2"/>
</dbReference>
<accession>A0A1H8TLA3</accession>
<dbReference type="PANTHER" id="PTHR43724:SF1">
    <property type="entry name" value="PYRUVATE SYNTHASE SUBUNIT PORD"/>
    <property type="match status" value="1"/>
</dbReference>
<feature type="domain" description="4Fe-4S ferredoxin-type" evidence="7">
    <location>
        <begin position="82"/>
        <end position="111"/>
    </location>
</feature>
<dbReference type="Pfam" id="PF12838">
    <property type="entry name" value="Fer4_7"/>
    <property type="match status" value="1"/>
</dbReference>
<dbReference type="SUPFAM" id="SSF54862">
    <property type="entry name" value="4Fe-4S ferredoxins"/>
    <property type="match status" value="1"/>
</dbReference>
<proteinExistence type="predicted"/>
<evidence type="ECO:0000256" key="4">
    <source>
        <dbReference type="ARBA" id="ARBA00022737"/>
    </source>
</evidence>
<keyword evidence="4" id="KW-0677">Repeat</keyword>
<keyword evidence="2" id="KW-0004">4Fe-4S</keyword>
<dbReference type="GO" id="GO:0016625">
    <property type="term" value="F:oxidoreductase activity, acting on the aldehyde or oxo group of donors, iron-sulfur protein as acceptor"/>
    <property type="evidence" value="ECO:0007669"/>
    <property type="project" value="InterPro"/>
</dbReference>
<dbReference type="PANTHER" id="PTHR43724">
    <property type="entry name" value="PYRUVATE SYNTHASE SUBUNIT PORD"/>
    <property type="match status" value="1"/>
</dbReference>
<dbReference type="GO" id="GO:0051539">
    <property type="term" value="F:4 iron, 4 sulfur cluster binding"/>
    <property type="evidence" value="ECO:0007669"/>
    <property type="project" value="UniProtKB-KW"/>
</dbReference>
<comment type="cofactor">
    <cofactor evidence="1">
        <name>[4Fe-4S] cluster</name>
        <dbReference type="ChEBI" id="CHEBI:49883"/>
    </cofactor>
</comment>
<dbReference type="Proteomes" id="UP000182975">
    <property type="component" value="Unassembled WGS sequence"/>
</dbReference>
<evidence type="ECO:0000256" key="5">
    <source>
        <dbReference type="ARBA" id="ARBA00023004"/>
    </source>
</evidence>
<reference evidence="9" key="1">
    <citation type="submission" date="2016-10" db="EMBL/GenBank/DDBJ databases">
        <authorList>
            <person name="Varghese N."/>
        </authorList>
    </citation>
    <scope>NUCLEOTIDE SEQUENCE [LARGE SCALE GENOMIC DNA]</scope>
    <source>
        <strain evidence="9">DSM 21843</strain>
    </source>
</reference>
<dbReference type="Gene3D" id="3.30.70.20">
    <property type="match status" value="2"/>
</dbReference>
<evidence type="ECO:0000313" key="8">
    <source>
        <dbReference type="EMBL" id="SEO91611.1"/>
    </source>
</evidence>
<gene>
    <name evidence="8" type="ORF">SAMN02910314_01617</name>
</gene>
<keyword evidence="5" id="KW-0408">Iron</keyword>
<evidence type="ECO:0000313" key="9">
    <source>
        <dbReference type="Proteomes" id="UP000182975"/>
    </source>
</evidence>
<keyword evidence="8" id="KW-0670">Pyruvate</keyword>
<protein>
    <submittedName>
        <fullName evidence="8">2-oxoacid:acceptor oxidoreductase, delta subunit, pyruvate/2-ketoisovalerate family</fullName>
    </submittedName>
</protein>
<sequence length="118" mass="12998">MGISSKQSGIVIPTLRQWECVPAQFDRSTCFEAGHLVERNAGWRQQRPVINADSCTSCLQCYMYCPDGAIRKTHAEEGSGQPSLFVDLDFCKGCGICVTVCRFGALAMIPEKGCDDER</sequence>
<dbReference type="STRING" id="79604.AAY81_05200"/>
<dbReference type="GO" id="GO:0046872">
    <property type="term" value="F:metal ion binding"/>
    <property type="evidence" value="ECO:0007669"/>
    <property type="project" value="UniProtKB-KW"/>
</dbReference>
<keyword evidence="3" id="KW-0479">Metal-binding</keyword>
<dbReference type="AlphaFoldDB" id="A0A1H8TLA3"/>
<keyword evidence="9" id="KW-1185">Reference proteome</keyword>
<dbReference type="EMBL" id="FOEC01000011">
    <property type="protein sequence ID" value="SEO91611.1"/>
    <property type="molecule type" value="Genomic_DNA"/>
</dbReference>
<evidence type="ECO:0000256" key="3">
    <source>
        <dbReference type="ARBA" id="ARBA00022723"/>
    </source>
</evidence>
<dbReference type="NCBIfam" id="TIGR02179">
    <property type="entry name" value="PorD_KorD"/>
    <property type="match status" value="1"/>
</dbReference>
<dbReference type="InterPro" id="IPR011898">
    <property type="entry name" value="PorD_KorD"/>
</dbReference>
<feature type="domain" description="4Fe-4S ferredoxin-type" evidence="7">
    <location>
        <begin position="46"/>
        <end position="75"/>
    </location>
</feature>
<dbReference type="InterPro" id="IPR017896">
    <property type="entry name" value="4Fe4S_Fe-S-bd"/>
</dbReference>
<dbReference type="RefSeq" id="WP_240480550.1">
    <property type="nucleotide sequence ID" value="NZ_CP011402.1"/>
</dbReference>
<keyword evidence="6" id="KW-0411">Iron-sulfur</keyword>
<evidence type="ECO:0000259" key="7">
    <source>
        <dbReference type="PROSITE" id="PS51379"/>
    </source>
</evidence>
<name>A0A1H8TLA3_9ACTN</name>